<dbReference type="AlphaFoldDB" id="A0A8S9XYW3"/>
<dbReference type="GO" id="GO:0019904">
    <property type="term" value="F:protein domain specific binding"/>
    <property type="evidence" value="ECO:0007669"/>
    <property type="project" value="UniProtKB-ARBA"/>
</dbReference>
<dbReference type="FunFam" id="2.10.25.10:FF:000012">
    <property type="entry name" value="Delta-like protein"/>
    <property type="match status" value="1"/>
</dbReference>
<dbReference type="FunFam" id="2.10.25.10:FF:000472">
    <property type="entry name" value="Uncharacterized protein, isoform A"/>
    <property type="match status" value="2"/>
</dbReference>
<dbReference type="SMART" id="SM00181">
    <property type="entry name" value="EGF"/>
    <property type="match status" value="12"/>
</dbReference>
<feature type="disulfide bond" evidence="6">
    <location>
        <begin position="209"/>
        <end position="218"/>
    </location>
</feature>
<proteinExistence type="predicted"/>
<feature type="domain" description="EGF-like" evidence="9">
    <location>
        <begin position="546"/>
        <end position="582"/>
    </location>
</feature>
<dbReference type="CDD" id="cd00054">
    <property type="entry name" value="EGF_CA"/>
    <property type="match status" value="7"/>
</dbReference>
<dbReference type="Pfam" id="PF00054">
    <property type="entry name" value="Laminin_G_1"/>
    <property type="match status" value="1"/>
</dbReference>
<feature type="domain" description="EGF-like" evidence="9">
    <location>
        <begin position="806"/>
        <end position="842"/>
    </location>
</feature>
<evidence type="ECO:0000256" key="3">
    <source>
        <dbReference type="ARBA" id="ARBA00022737"/>
    </source>
</evidence>
<feature type="disulfide bond" evidence="6">
    <location>
        <begin position="247"/>
        <end position="256"/>
    </location>
</feature>
<evidence type="ECO:0000313" key="10">
    <source>
        <dbReference type="EMBL" id="KAF6214242.1"/>
    </source>
</evidence>
<dbReference type="PANTHER" id="PTHR24044:SF420">
    <property type="entry name" value="DELTA AND NOTCH-LIKE EPIDERMAL GROWTH FACTOR-RELATED RECEPTOR ISOFORM X1"/>
    <property type="match status" value="1"/>
</dbReference>
<feature type="domain" description="EGF-like" evidence="9">
    <location>
        <begin position="1040"/>
        <end position="1076"/>
    </location>
</feature>
<dbReference type="GO" id="GO:0005911">
    <property type="term" value="C:cell-cell junction"/>
    <property type="evidence" value="ECO:0007669"/>
    <property type="project" value="UniProtKB-ARBA"/>
</dbReference>
<dbReference type="SUPFAM" id="SSF49899">
    <property type="entry name" value="Concanavalin A-like lectins/glucanases"/>
    <property type="match status" value="3"/>
</dbReference>
<dbReference type="InterPro" id="IPR001791">
    <property type="entry name" value="Laminin_G"/>
</dbReference>
<comment type="caution">
    <text evidence="10">The sequence shown here is derived from an EMBL/GenBank/DDBJ whole genome shotgun (WGS) entry which is preliminary data.</text>
</comment>
<protein>
    <recommendedName>
        <fullName evidence="12">Protein eyes shut homolog</fullName>
    </recommendedName>
</protein>
<feature type="domain" description="EGF-like" evidence="9">
    <location>
        <begin position="103"/>
        <end position="139"/>
    </location>
</feature>
<dbReference type="SUPFAM" id="SSF57184">
    <property type="entry name" value="Growth factor receptor domain"/>
    <property type="match status" value="1"/>
</dbReference>
<dbReference type="InterPro" id="IPR009030">
    <property type="entry name" value="Growth_fac_rcpt_cys_sf"/>
</dbReference>
<dbReference type="FunFam" id="2.10.25.10:FF:000006">
    <property type="entry name" value="Versican core protein-like isoform 1"/>
    <property type="match status" value="1"/>
</dbReference>
<dbReference type="Gene3D" id="2.60.120.200">
    <property type="match status" value="3"/>
</dbReference>
<dbReference type="Pfam" id="PF00008">
    <property type="entry name" value="EGF"/>
    <property type="match status" value="5"/>
</dbReference>
<dbReference type="GO" id="GO:0007411">
    <property type="term" value="P:axon guidance"/>
    <property type="evidence" value="ECO:0007669"/>
    <property type="project" value="UniProtKB-ARBA"/>
</dbReference>
<feature type="disulfide bond" evidence="6">
    <location>
        <begin position="286"/>
        <end position="295"/>
    </location>
</feature>
<feature type="domain" description="EGF-like" evidence="9">
    <location>
        <begin position="141"/>
        <end position="181"/>
    </location>
</feature>
<keyword evidence="3" id="KW-0677">Repeat</keyword>
<keyword evidence="1 6" id="KW-0245">EGF-like domain</keyword>
<evidence type="ECO:0000256" key="5">
    <source>
        <dbReference type="ARBA" id="ARBA00023180"/>
    </source>
</evidence>
<feature type="disulfide bond" evidence="6">
    <location>
        <begin position="1066"/>
        <end position="1075"/>
    </location>
</feature>
<feature type="chain" id="PRO_5035757684" description="Protein eyes shut homolog" evidence="7">
    <location>
        <begin position="22"/>
        <end position="1265"/>
    </location>
</feature>
<evidence type="ECO:0000256" key="4">
    <source>
        <dbReference type="ARBA" id="ARBA00023157"/>
    </source>
</evidence>
<evidence type="ECO:0000259" key="8">
    <source>
        <dbReference type="PROSITE" id="PS50025"/>
    </source>
</evidence>
<evidence type="ECO:0008006" key="12">
    <source>
        <dbReference type="Google" id="ProtNLM"/>
    </source>
</evidence>
<organism evidence="10 11">
    <name type="scientific">Apolygus lucorum</name>
    <name type="common">Small green plant bug</name>
    <name type="synonym">Lygocoris lucorum</name>
    <dbReference type="NCBI Taxonomy" id="248454"/>
    <lineage>
        <taxon>Eukaryota</taxon>
        <taxon>Metazoa</taxon>
        <taxon>Ecdysozoa</taxon>
        <taxon>Arthropoda</taxon>
        <taxon>Hexapoda</taxon>
        <taxon>Insecta</taxon>
        <taxon>Pterygota</taxon>
        <taxon>Neoptera</taxon>
        <taxon>Paraneoptera</taxon>
        <taxon>Hemiptera</taxon>
        <taxon>Heteroptera</taxon>
        <taxon>Panheteroptera</taxon>
        <taxon>Cimicomorpha</taxon>
        <taxon>Miridae</taxon>
        <taxon>Mirini</taxon>
        <taxon>Apolygus</taxon>
    </lineage>
</organism>
<dbReference type="GO" id="GO:0048646">
    <property type="term" value="P:anatomical structure formation involved in morphogenesis"/>
    <property type="evidence" value="ECO:0007669"/>
    <property type="project" value="UniProtKB-ARBA"/>
</dbReference>
<feature type="domain" description="EGF-like" evidence="9">
    <location>
        <begin position="769"/>
        <end position="805"/>
    </location>
</feature>
<dbReference type="InterPro" id="IPR000742">
    <property type="entry name" value="EGF"/>
</dbReference>
<feature type="domain" description="EGF-like" evidence="9">
    <location>
        <begin position="183"/>
        <end position="219"/>
    </location>
</feature>
<feature type="disulfide bond" evidence="6">
    <location>
        <begin position="171"/>
        <end position="180"/>
    </location>
</feature>
<feature type="disulfide bond" evidence="6">
    <location>
        <begin position="91"/>
        <end position="100"/>
    </location>
</feature>
<dbReference type="InterPro" id="IPR018097">
    <property type="entry name" value="EGF_Ca-bd_CS"/>
</dbReference>
<dbReference type="InterPro" id="IPR050906">
    <property type="entry name" value="Notch_signaling"/>
</dbReference>
<dbReference type="GO" id="GO:0050769">
    <property type="term" value="P:positive regulation of neurogenesis"/>
    <property type="evidence" value="ECO:0007669"/>
    <property type="project" value="UniProtKB-ARBA"/>
</dbReference>
<dbReference type="CDD" id="cd00110">
    <property type="entry name" value="LamG"/>
    <property type="match status" value="3"/>
</dbReference>
<keyword evidence="5" id="KW-0325">Glycoprotein</keyword>
<evidence type="ECO:0000256" key="6">
    <source>
        <dbReference type="PROSITE-ProRule" id="PRU00076"/>
    </source>
</evidence>
<dbReference type="Proteomes" id="UP000466442">
    <property type="component" value="Unassembled WGS sequence"/>
</dbReference>
<gene>
    <name evidence="10" type="ORF">GE061_008982</name>
</gene>
<evidence type="ECO:0000256" key="1">
    <source>
        <dbReference type="ARBA" id="ARBA00022536"/>
    </source>
</evidence>
<keyword evidence="11" id="KW-1185">Reference proteome</keyword>
<keyword evidence="2 7" id="KW-0732">Signal</keyword>
<dbReference type="PROSITE" id="PS50026">
    <property type="entry name" value="EGF_3"/>
    <property type="match status" value="12"/>
</dbReference>
<dbReference type="EMBL" id="WIXP02000002">
    <property type="protein sequence ID" value="KAF6214242.1"/>
    <property type="molecule type" value="Genomic_DNA"/>
</dbReference>
<dbReference type="InterPro" id="IPR013320">
    <property type="entry name" value="ConA-like_dom_sf"/>
</dbReference>
<dbReference type="PROSITE" id="PS01187">
    <property type="entry name" value="EGF_CA"/>
    <property type="match status" value="1"/>
</dbReference>
<feature type="disulfide bond" evidence="6">
    <location>
        <begin position="129"/>
        <end position="138"/>
    </location>
</feature>
<feature type="domain" description="EGF-like" evidence="9">
    <location>
        <begin position="26"/>
        <end position="63"/>
    </location>
</feature>
<feature type="signal peptide" evidence="7">
    <location>
        <begin position="1"/>
        <end position="21"/>
    </location>
</feature>
<dbReference type="GO" id="GO:0009952">
    <property type="term" value="P:anterior/posterior pattern specification"/>
    <property type="evidence" value="ECO:0007669"/>
    <property type="project" value="UniProtKB-ARBA"/>
</dbReference>
<dbReference type="Pfam" id="PF02210">
    <property type="entry name" value="Laminin_G_2"/>
    <property type="match status" value="2"/>
</dbReference>
<feature type="disulfide bond" evidence="6">
    <location>
        <begin position="572"/>
        <end position="581"/>
    </location>
</feature>
<keyword evidence="4 6" id="KW-1015">Disulfide bond</keyword>
<dbReference type="PANTHER" id="PTHR24044">
    <property type="entry name" value="NOTCH LIGAND FAMILY MEMBER"/>
    <property type="match status" value="1"/>
</dbReference>
<dbReference type="GO" id="GO:0005509">
    <property type="term" value="F:calcium ion binding"/>
    <property type="evidence" value="ECO:0007669"/>
    <property type="project" value="InterPro"/>
</dbReference>
<dbReference type="GO" id="GO:0120035">
    <property type="term" value="P:regulation of plasma membrane bounded cell projection organization"/>
    <property type="evidence" value="ECO:0007669"/>
    <property type="project" value="UniProtKB-ARBA"/>
</dbReference>
<dbReference type="GO" id="GO:0016318">
    <property type="term" value="P:ommatidial rotation"/>
    <property type="evidence" value="ECO:0007669"/>
    <property type="project" value="UniProtKB-ARBA"/>
</dbReference>
<feature type="disulfide bond" evidence="6">
    <location>
        <begin position="53"/>
        <end position="62"/>
    </location>
</feature>
<feature type="domain" description="EGF-like" evidence="9">
    <location>
        <begin position="65"/>
        <end position="101"/>
    </location>
</feature>
<dbReference type="SMART" id="SM00179">
    <property type="entry name" value="EGF_CA"/>
    <property type="match status" value="9"/>
</dbReference>
<reference evidence="10" key="1">
    <citation type="journal article" date="2021" name="Mol. Ecol. Resour.">
        <title>Apolygus lucorum genome provides insights into omnivorousness and mesophyll feeding.</title>
        <authorList>
            <person name="Liu Y."/>
            <person name="Liu H."/>
            <person name="Wang H."/>
            <person name="Huang T."/>
            <person name="Liu B."/>
            <person name="Yang B."/>
            <person name="Yin L."/>
            <person name="Li B."/>
            <person name="Zhang Y."/>
            <person name="Zhang S."/>
            <person name="Jiang F."/>
            <person name="Zhang X."/>
            <person name="Ren Y."/>
            <person name="Wang B."/>
            <person name="Wang S."/>
            <person name="Lu Y."/>
            <person name="Wu K."/>
            <person name="Fan W."/>
            <person name="Wang G."/>
        </authorList>
    </citation>
    <scope>NUCLEOTIDE SEQUENCE</scope>
    <source>
        <strain evidence="10">12Hb</strain>
    </source>
</reference>
<dbReference type="PROSITE" id="PS00022">
    <property type="entry name" value="EGF_1"/>
    <property type="match status" value="11"/>
</dbReference>
<dbReference type="Pfam" id="PF12661">
    <property type="entry name" value="hEGF"/>
    <property type="match status" value="2"/>
</dbReference>
<dbReference type="SUPFAM" id="SSF57196">
    <property type="entry name" value="EGF/Laminin"/>
    <property type="match status" value="7"/>
</dbReference>
<accession>A0A8S9XYW3</accession>
<name>A0A8S9XYW3_APOLU</name>
<dbReference type="InterPro" id="IPR000152">
    <property type="entry name" value="EGF-type_Asp/Asn_hydroxyl_site"/>
</dbReference>
<evidence type="ECO:0000313" key="11">
    <source>
        <dbReference type="Proteomes" id="UP000466442"/>
    </source>
</evidence>
<feature type="domain" description="EGF-like" evidence="9">
    <location>
        <begin position="221"/>
        <end position="257"/>
    </location>
</feature>
<dbReference type="GO" id="GO:0040008">
    <property type="term" value="P:regulation of growth"/>
    <property type="evidence" value="ECO:0007669"/>
    <property type="project" value="UniProtKB-ARBA"/>
</dbReference>
<feature type="disulfide bond" evidence="6">
    <location>
        <begin position="1106"/>
        <end position="1115"/>
    </location>
</feature>
<feature type="domain" description="EGF-like" evidence="9">
    <location>
        <begin position="259"/>
        <end position="296"/>
    </location>
</feature>
<dbReference type="InterPro" id="IPR013032">
    <property type="entry name" value="EGF-like_CS"/>
</dbReference>
<dbReference type="SMART" id="SM00282">
    <property type="entry name" value="LamG"/>
    <property type="match status" value="3"/>
</dbReference>
<dbReference type="GO" id="GO:0048863">
    <property type="term" value="P:stem cell differentiation"/>
    <property type="evidence" value="ECO:0007669"/>
    <property type="project" value="UniProtKB-ARBA"/>
</dbReference>
<dbReference type="InterPro" id="IPR001881">
    <property type="entry name" value="EGF-like_Ca-bd_dom"/>
</dbReference>
<comment type="caution">
    <text evidence="6">Lacks conserved residue(s) required for the propagation of feature annotation.</text>
</comment>
<dbReference type="PRINTS" id="PR00010">
    <property type="entry name" value="EGFBLOOD"/>
</dbReference>
<feature type="domain" description="Laminin G" evidence="8">
    <location>
        <begin position="1122"/>
        <end position="1265"/>
    </location>
</feature>
<evidence type="ECO:0000256" key="2">
    <source>
        <dbReference type="ARBA" id="ARBA00022729"/>
    </source>
</evidence>
<dbReference type="GO" id="GO:0030097">
    <property type="term" value="P:hemopoiesis"/>
    <property type="evidence" value="ECO:0007669"/>
    <property type="project" value="UniProtKB-ARBA"/>
</dbReference>
<feature type="domain" description="Laminin G" evidence="8">
    <location>
        <begin position="589"/>
        <end position="773"/>
    </location>
</feature>
<evidence type="ECO:0000259" key="9">
    <source>
        <dbReference type="PROSITE" id="PS50026"/>
    </source>
</evidence>
<dbReference type="GO" id="GO:0048056">
    <property type="term" value="P:R3/R4 cell differentiation"/>
    <property type="evidence" value="ECO:0007669"/>
    <property type="project" value="UniProtKB-ARBA"/>
</dbReference>
<dbReference type="PROSITE" id="PS50025">
    <property type="entry name" value="LAM_G_DOMAIN"/>
    <property type="match status" value="3"/>
</dbReference>
<dbReference type="PROSITE" id="PS51257">
    <property type="entry name" value="PROKAR_LIPOPROTEIN"/>
    <property type="match status" value="1"/>
</dbReference>
<dbReference type="Gene3D" id="2.10.25.10">
    <property type="entry name" value="Laminin"/>
    <property type="match status" value="11"/>
</dbReference>
<feature type="disulfide bond" evidence="6">
    <location>
        <begin position="795"/>
        <end position="804"/>
    </location>
</feature>
<dbReference type="GO" id="GO:0035282">
    <property type="term" value="P:segmentation"/>
    <property type="evidence" value="ECO:0007669"/>
    <property type="project" value="UniProtKB-ARBA"/>
</dbReference>
<evidence type="ECO:0000256" key="7">
    <source>
        <dbReference type="SAM" id="SignalP"/>
    </source>
</evidence>
<dbReference type="FunFam" id="2.10.25.10:FF:000122">
    <property type="entry name" value="Protein crumbs homolog 2"/>
    <property type="match status" value="1"/>
</dbReference>
<feature type="disulfide bond" evidence="6">
    <location>
        <begin position="832"/>
        <end position="841"/>
    </location>
</feature>
<sequence length="1265" mass="137078">MVVKLVLALLWSIIGVYNTNASLACVTNPCIYGICIEAVKTLVGASTGYTCYCIDGYTGVNCQTNWDECWSAPCLNGGTCTDGIAYYNCTCPEGFVGDTCEENINECGSNPCLNNGTCLDVANGYTCACSPGYSGFNCEMDMAVCNTTEETRCANGGTCIEGPGITFSCRCLPGWTGRLCDLPVDECSSSPCENGGVCIDMHAMYVCACPYGYTGMNCETQVELCLTNTCENGALCVVEGRTSICYCVPDYHGDRCQFRYDECQKGPGCLNGGTCIDGVDSYSCSCASDFTGRFCECSVNSDGILNCNFFYTFAPNVTEPTKTTISNPPVSQDASATSESSFASSSYFTEYPSSSELTTWATELTSDVPISVSTSEPTDSTSVTAISELDINTDKVQSETTLQDFSSSSFTPEIDTNSDVTSFRTDGTLSITYTSDQGEILTTGKDEHTIGTTETTSQGFKTTLTEITNSPVPGTQEVTSWVFGTSPSPHFPDFTVPPDLNTTFTQSSFDWTTRPYLSTSPFEWTSSTSQMVFRASTEETPFSTELGLDCFRLPCLSGGTCTNTTQGPRCMCNFGWKGKFCEEEEGIKVAAFRGKSFLLHVFGNSTQTAVELKMRTLAESGIILYAHVSASVYIALYLQQGFLKFQFSCGVQSMLFSELKYSINTGFEMHISAKLDLQAENGLFRHCNGSVRLNGTLSMSGKQEAYLPFFGQKLNGALYLGGLSRQLHSQVDLPVKKGITACMHSLVINQRPREIYGAALDGMDVTECESLACLSSPCLNSATCIDIGQNWSCLCSPGYLGKNCERSVCTNNPCKFGGTCVEYPGSGFLCLCPLAKHGMYCDQDLEIGHPLFSSSVNGLSSYIAYPLPGPIHHSFELHFRFLPSTLDQIGLMIFIGQGHPHDSSSDHLAVSFIKGYVVLTWNLGSGPRRIFTPQSVLDGGKGRDVHNVRLGRSGQTGWLQVDAMPNVTGTSPGWLTQLNTRPLIYLGGHESRNFSGLPHDLPLHSGFAGCLYDVELRAGKVRLQIQRSRDATGRNVGQCLTKHCHNSTCLNRGACMDHGATYACLCQDGWFSPGCALRYNPCDSSHHNCSEGSTCVPMSLGYECDCPLGRTGQFCEKSERLSDVGFTGKRSYMSLPPAALDLTETCIDLEIRPTTSHGLILFSAQQHGPTVSFISLSLHGGVIELRVQPTGGHRRSGDVLVVRSGQVVALSQWTRVRAGRYGRRIYLWTLVFNYTKAHLPAASKGLMQSTKVPGIFHLMVPDNST</sequence>
<dbReference type="OrthoDB" id="283575at2759"/>
<feature type="domain" description="Laminin G" evidence="8">
    <location>
        <begin position="852"/>
        <end position="1039"/>
    </location>
</feature>
<feature type="domain" description="EGF-like" evidence="9">
    <location>
        <begin position="1078"/>
        <end position="1116"/>
    </location>
</feature>
<dbReference type="PROSITE" id="PS01186">
    <property type="entry name" value="EGF_2"/>
    <property type="match status" value="8"/>
</dbReference>
<dbReference type="PROSITE" id="PS00010">
    <property type="entry name" value="ASX_HYDROXYL"/>
    <property type="match status" value="5"/>
</dbReference>